<dbReference type="SMART" id="SM00530">
    <property type="entry name" value="HTH_XRE"/>
    <property type="match status" value="1"/>
</dbReference>
<protein>
    <recommendedName>
        <fullName evidence="1">HTH cro/C1-type domain-containing protein</fullName>
    </recommendedName>
</protein>
<dbReference type="AlphaFoldDB" id="H2D728"/>
<dbReference type="GO" id="GO:0003677">
    <property type="term" value="F:DNA binding"/>
    <property type="evidence" value="ECO:0007669"/>
    <property type="project" value="InterPro"/>
</dbReference>
<reference evidence="2" key="1">
    <citation type="journal article" date="2012" name="Appl. Environ. Microbiol.">
        <title>Salivaricin D, a Novel Intrinsically Trypsin-Resistant Lantibiotic from Streptococcus salivarius 5M6c Isolated from a Healthy Infant.</title>
        <authorList>
            <person name="Birri D.J."/>
            <person name="Brede D.A."/>
            <person name="Nes I.F."/>
        </authorList>
    </citation>
    <scope>NUCLEOTIDE SEQUENCE</scope>
    <source>
        <strain evidence="2">5M6c</strain>
    </source>
</reference>
<dbReference type="CDD" id="cd00093">
    <property type="entry name" value="HTH_XRE"/>
    <property type="match status" value="1"/>
</dbReference>
<evidence type="ECO:0000313" key="2">
    <source>
        <dbReference type="EMBL" id="AEX55133.1"/>
    </source>
</evidence>
<dbReference type="EMBL" id="JN564797">
    <property type="protein sequence ID" value="AEX55133.1"/>
    <property type="molecule type" value="Genomic_DNA"/>
</dbReference>
<dbReference type="SUPFAM" id="SSF47413">
    <property type="entry name" value="lambda repressor-like DNA-binding domains"/>
    <property type="match status" value="1"/>
</dbReference>
<dbReference type="InterPro" id="IPR001387">
    <property type="entry name" value="Cro/C1-type_HTH"/>
</dbReference>
<feature type="domain" description="HTH cro/C1-type" evidence="1">
    <location>
        <begin position="17"/>
        <end position="71"/>
    </location>
</feature>
<proteinExistence type="predicted"/>
<organism evidence="2">
    <name type="scientific">Streptococcus salivarius</name>
    <dbReference type="NCBI Taxonomy" id="1304"/>
    <lineage>
        <taxon>Bacteria</taxon>
        <taxon>Bacillati</taxon>
        <taxon>Bacillota</taxon>
        <taxon>Bacilli</taxon>
        <taxon>Lactobacillales</taxon>
        <taxon>Streptococcaceae</taxon>
        <taxon>Streptococcus</taxon>
    </lineage>
</organism>
<dbReference type="InterPro" id="IPR010982">
    <property type="entry name" value="Lambda_DNA-bd_dom_sf"/>
</dbReference>
<evidence type="ECO:0000259" key="1">
    <source>
        <dbReference type="PROSITE" id="PS50943"/>
    </source>
</evidence>
<name>H2D728_STRSL</name>
<dbReference type="PROSITE" id="PS50943">
    <property type="entry name" value="HTH_CROC1"/>
    <property type="match status" value="1"/>
</dbReference>
<sequence>MATKINSRIRQQFAISIAKLALERGVTLKELADILNLSYSGVSRWTRGETFPTPEVIDKLQDYFKVPIAQLLGEITSLESGILKVVSQLDQDDKVKVLDFALQHVPLTTPNQNTDSDKSNT</sequence>
<dbReference type="Pfam" id="PF01381">
    <property type="entry name" value="HTH_3"/>
    <property type="match status" value="1"/>
</dbReference>
<accession>H2D728</accession>
<dbReference type="Gene3D" id="1.10.260.40">
    <property type="entry name" value="lambda repressor-like DNA-binding domains"/>
    <property type="match status" value="1"/>
</dbReference>